<dbReference type="UniPathway" id="UPA00219"/>
<evidence type="ECO:0000256" key="10">
    <source>
        <dbReference type="RuleBase" id="RU004136"/>
    </source>
</evidence>
<evidence type="ECO:0000313" key="14">
    <source>
        <dbReference type="EMBL" id="ADH63562.1"/>
    </source>
</evidence>
<dbReference type="Pfam" id="PF01225">
    <property type="entry name" value="Mur_ligase"/>
    <property type="match status" value="1"/>
</dbReference>
<evidence type="ECO:0000256" key="2">
    <source>
        <dbReference type="ARBA" id="ARBA00022598"/>
    </source>
</evidence>
<evidence type="ECO:0000259" key="13">
    <source>
        <dbReference type="Pfam" id="PF08245"/>
    </source>
</evidence>
<evidence type="ECO:0000259" key="11">
    <source>
        <dbReference type="Pfam" id="PF01225"/>
    </source>
</evidence>
<dbReference type="Pfam" id="PF02875">
    <property type="entry name" value="Mur_ligase_C"/>
    <property type="match status" value="1"/>
</dbReference>
<feature type="domain" description="Mur ligase C-terminal" evidence="12">
    <location>
        <begin position="301"/>
        <end position="416"/>
    </location>
</feature>
<dbReference type="InterPro" id="IPR036565">
    <property type="entry name" value="Mur-like_cat_sf"/>
</dbReference>
<dbReference type="GO" id="GO:0047480">
    <property type="term" value="F:UDP-N-acetylmuramoyl-tripeptide-D-alanyl-D-alanine ligase activity"/>
    <property type="evidence" value="ECO:0007669"/>
    <property type="project" value="UniProtKB-EC"/>
</dbReference>
<dbReference type="Gene3D" id="3.40.1190.10">
    <property type="entry name" value="Mur-like, catalytic domain"/>
    <property type="match status" value="1"/>
</dbReference>
<keyword evidence="3 10" id="KW-0132">Cell division</keyword>
<dbReference type="InterPro" id="IPR000713">
    <property type="entry name" value="Mur_ligase_N"/>
</dbReference>
<organism evidence="14 15">
    <name type="scientific">Allomeiothermus silvanus (strain ATCC 700542 / DSM 9946 / NBRC 106475 / NCIMB 13440 / VI-R2)</name>
    <name type="common">Thermus silvanus</name>
    <dbReference type="NCBI Taxonomy" id="526227"/>
    <lineage>
        <taxon>Bacteria</taxon>
        <taxon>Thermotogati</taxon>
        <taxon>Deinococcota</taxon>
        <taxon>Deinococci</taxon>
        <taxon>Thermales</taxon>
        <taxon>Thermaceae</taxon>
        <taxon>Allomeiothermus</taxon>
    </lineage>
</organism>
<keyword evidence="4" id="KW-0547">Nucleotide-binding</keyword>
<keyword evidence="8 10" id="KW-0131">Cell cycle</keyword>
<dbReference type="InterPro" id="IPR004101">
    <property type="entry name" value="Mur_ligase_C"/>
</dbReference>
<dbReference type="EMBL" id="CP002042">
    <property type="protein sequence ID" value="ADH63562.1"/>
    <property type="molecule type" value="Genomic_DNA"/>
</dbReference>
<dbReference type="SUPFAM" id="SSF63418">
    <property type="entry name" value="MurE/MurF N-terminal domain"/>
    <property type="match status" value="1"/>
</dbReference>
<protein>
    <recommendedName>
        <fullName evidence="10">UDP-N-acetylmuramoyl-tripeptide--D-alanyl-D-alanine ligase</fullName>
        <ecNumber evidence="10">6.3.2.10</ecNumber>
    </recommendedName>
</protein>
<comment type="function">
    <text evidence="10">Involved in cell wall formation. Catalyzes the final step in the synthesis of UDP-N-acetylmuramoyl-pentapeptide, the precursor of murein.</text>
</comment>
<dbReference type="InterPro" id="IPR013221">
    <property type="entry name" value="Mur_ligase_cen"/>
</dbReference>
<keyword evidence="9 10" id="KW-0961">Cell wall biogenesis/degradation</keyword>
<dbReference type="AlphaFoldDB" id="D7BFK9"/>
<dbReference type="GO" id="GO:0008766">
    <property type="term" value="F:UDP-N-acetylmuramoylalanyl-D-glutamyl-2,6-diaminopimelate-D-alanyl-D-alanine ligase activity"/>
    <property type="evidence" value="ECO:0007669"/>
    <property type="project" value="RHEA"/>
</dbReference>
<evidence type="ECO:0000256" key="1">
    <source>
        <dbReference type="ARBA" id="ARBA00022490"/>
    </source>
</evidence>
<evidence type="ECO:0000256" key="7">
    <source>
        <dbReference type="ARBA" id="ARBA00022984"/>
    </source>
</evidence>
<dbReference type="GO" id="GO:0051301">
    <property type="term" value="P:cell division"/>
    <property type="evidence" value="ECO:0007669"/>
    <property type="project" value="UniProtKB-KW"/>
</dbReference>
<dbReference type="NCBIfam" id="TIGR01143">
    <property type="entry name" value="murF"/>
    <property type="match status" value="1"/>
</dbReference>
<dbReference type="KEGG" id="msv:Mesil_1677"/>
<dbReference type="PANTHER" id="PTHR43024:SF1">
    <property type="entry name" value="UDP-N-ACETYLMURAMOYL-TRIPEPTIDE--D-ALANYL-D-ALANINE LIGASE"/>
    <property type="match status" value="1"/>
</dbReference>
<dbReference type="InterPro" id="IPR035911">
    <property type="entry name" value="MurE/MurF_N"/>
</dbReference>
<evidence type="ECO:0000256" key="4">
    <source>
        <dbReference type="ARBA" id="ARBA00022741"/>
    </source>
</evidence>
<dbReference type="SUPFAM" id="SSF53244">
    <property type="entry name" value="MurD-like peptide ligases, peptide-binding domain"/>
    <property type="match status" value="1"/>
</dbReference>
<comment type="catalytic activity">
    <reaction evidence="10">
        <text>D-alanyl-D-alanine + UDP-N-acetyl-alpha-D-muramoyl-L-alanyl-gamma-D-glutamyl-meso-2,6-diaminopimelate + ATP = UDP-N-acetyl-alpha-D-muramoyl-L-alanyl-gamma-D-glutamyl-meso-2,6-diaminopimeloyl-D-alanyl-D-alanine + ADP + phosphate + H(+)</text>
        <dbReference type="Rhea" id="RHEA:28374"/>
        <dbReference type="ChEBI" id="CHEBI:15378"/>
        <dbReference type="ChEBI" id="CHEBI:30616"/>
        <dbReference type="ChEBI" id="CHEBI:43474"/>
        <dbReference type="ChEBI" id="CHEBI:57822"/>
        <dbReference type="ChEBI" id="CHEBI:61386"/>
        <dbReference type="ChEBI" id="CHEBI:83905"/>
        <dbReference type="ChEBI" id="CHEBI:456216"/>
        <dbReference type="EC" id="6.3.2.10"/>
    </reaction>
</comment>
<dbReference type="STRING" id="526227.Mesil_1677"/>
<evidence type="ECO:0000256" key="3">
    <source>
        <dbReference type="ARBA" id="ARBA00022618"/>
    </source>
</evidence>
<keyword evidence="15" id="KW-1185">Reference proteome</keyword>
<dbReference type="Gene3D" id="3.40.1390.10">
    <property type="entry name" value="MurE/MurF, N-terminal domain"/>
    <property type="match status" value="1"/>
</dbReference>
<sequence length="430" mass="45843">MHDVHITPVREISPDWVAQVTQGRVHPPVKPALDLTWDSRKVKPGSAFIALPGTKVHGREFAQAALQAGAALVLTDQAHPGAVQVADPARALLELGHALRKEFSGTVVGVGGSSGKTTTKEAIAQGLGWPAPEGNLNNAPGLAQFFFRLQPHAPGAVVELGIDRLGEMAELCYLAEPHLGVLTTLGAEHLEGLGTLENVIREETGLLASSPVRLASTQAAELVNLPGLKTYGIEAGDFRATDLELSLDSTRFRFNGQRVYLPYPGFGPLLGALAALAVAELVGVALDPVIERLAHLQLPFGRMERLHKGGLIFLNDAYNSNPLSVRAGLEFLSHLPGRKWLVLGEMRELGEESLAYHLEAARLAASVSPDVVFVGKYAPAQAAETGKVGLETLEEAKAYLKTHAQAGDLVYLKASRSIGLEQLLEGWDAQ</sequence>
<evidence type="ECO:0000256" key="9">
    <source>
        <dbReference type="ARBA" id="ARBA00023316"/>
    </source>
</evidence>
<feature type="domain" description="Mur ligase N-terminal catalytic" evidence="11">
    <location>
        <begin position="36"/>
        <end position="79"/>
    </location>
</feature>
<reference evidence="14 15" key="1">
    <citation type="journal article" date="2010" name="Stand. Genomic Sci.">
        <title>Complete genome sequence of Meiothermus silvanus type strain (VI-R2).</title>
        <authorList>
            <person name="Sikorski J."/>
            <person name="Tindall B.J."/>
            <person name="Lowry S."/>
            <person name="Lucas S."/>
            <person name="Nolan M."/>
            <person name="Copeland A."/>
            <person name="Glavina Del Rio T."/>
            <person name="Tice H."/>
            <person name="Cheng J.F."/>
            <person name="Han C."/>
            <person name="Pitluck S."/>
            <person name="Liolios K."/>
            <person name="Ivanova N."/>
            <person name="Mavromatis K."/>
            <person name="Mikhailova N."/>
            <person name="Pati A."/>
            <person name="Goodwin L."/>
            <person name="Chen A."/>
            <person name="Palaniappan K."/>
            <person name="Land M."/>
            <person name="Hauser L."/>
            <person name="Chang Y.J."/>
            <person name="Jeffries C.D."/>
            <person name="Rohde M."/>
            <person name="Goker M."/>
            <person name="Woyke T."/>
            <person name="Bristow J."/>
            <person name="Eisen J.A."/>
            <person name="Markowitz V."/>
            <person name="Hugenholtz P."/>
            <person name="Kyrpides N.C."/>
            <person name="Klenk H.P."/>
            <person name="Lapidus A."/>
        </authorList>
    </citation>
    <scope>NUCLEOTIDE SEQUENCE [LARGE SCALE GENOMIC DNA]</scope>
    <source>
        <strain evidence="15">ATCC 700542 / DSM 9946 / VI-R2</strain>
    </source>
</reference>
<accession>D7BFK9</accession>
<dbReference type="InterPro" id="IPR036615">
    <property type="entry name" value="Mur_ligase_C_dom_sf"/>
</dbReference>
<dbReference type="InterPro" id="IPR051046">
    <property type="entry name" value="MurCDEF_CellWall_CoF430Synth"/>
</dbReference>
<dbReference type="GO" id="GO:0009252">
    <property type="term" value="P:peptidoglycan biosynthetic process"/>
    <property type="evidence" value="ECO:0007669"/>
    <property type="project" value="UniProtKB-UniPathway"/>
</dbReference>
<dbReference type="SUPFAM" id="SSF53623">
    <property type="entry name" value="MurD-like peptide ligases, catalytic domain"/>
    <property type="match status" value="1"/>
</dbReference>
<evidence type="ECO:0000256" key="6">
    <source>
        <dbReference type="ARBA" id="ARBA00022960"/>
    </source>
</evidence>
<name>D7BFK9_ALLS1</name>
<evidence type="ECO:0000256" key="5">
    <source>
        <dbReference type="ARBA" id="ARBA00022840"/>
    </source>
</evidence>
<proteinExistence type="predicted"/>
<evidence type="ECO:0000256" key="8">
    <source>
        <dbReference type="ARBA" id="ARBA00023306"/>
    </source>
</evidence>
<evidence type="ECO:0000259" key="12">
    <source>
        <dbReference type="Pfam" id="PF02875"/>
    </source>
</evidence>
<dbReference type="PANTHER" id="PTHR43024">
    <property type="entry name" value="UDP-N-ACETYLMURAMOYL-TRIPEPTIDE--D-ALANYL-D-ALANINE LIGASE"/>
    <property type="match status" value="1"/>
</dbReference>
<feature type="domain" description="Mur ligase central" evidence="13">
    <location>
        <begin position="110"/>
        <end position="279"/>
    </location>
</feature>
<comment type="subcellular location">
    <subcellularLocation>
        <location evidence="10">Cytoplasm</location>
    </subcellularLocation>
</comment>
<dbReference type="GO" id="GO:0071555">
    <property type="term" value="P:cell wall organization"/>
    <property type="evidence" value="ECO:0007669"/>
    <property type="project" value="UniProtKB-KW"/>
</dbReference>
<keyword evidence="7 10" id="KW-0573">Peptidoglycan synthesis</keyword>
<dbReference type="RefSeq" id="WP_013158124.1">
    <property type="nucleotide sequence ID" value="NC_014212.1"/>
</dbReference>
<keyword evidence="1" id="KW-0963">Cytoplasm</keyword>
<dbReference type="Proteomes" id="UP000001916">
    <property type="component" value="Chromosome"/>
</dbReference>
<dbReference type="GO" id="GO:0008360">
    <property type="term" value="P:regulation of cell shape"/>
    <property type="evidence" value="ECO:0007669"/>
    <property type="project" value="UniProtKB-KW"/>
</dbReference>
<dbReference type="EC" id="6.3.2.10" evidence="10"/>
<dbReference type="Pfam" id="PF08245">
    <property type="entry name" value="Mur_ligase_M"/>
    <property type="match status" value="1"/>
</dbReference>
<dbReference type="GO" id="GO:0005524">
    <property type="term" value="F:ATP binding"/>
    <property type="evidence" value="ECO:0007669"/>
    <property type="project" value="UniProtKB-KW"/>
</dbReference>
<keyword evidence="2" id="KW-0436">Ligase</keyword>
<dbReference type="eggNOG" id="COG0770">
    <property type="taxonomic scope" value="Bacteria"/>
</dbReference>
<dbReference type="Gene3D" id="3.90.190.20">
    <property type="entry name" value="Mur ligase, C-terminal domain"/>
    <property type="match status" value="1"/>
</dbReference>
<evidence type="ECO:0000313" key="15">
    <source>
        <dbReference type="Proteomes" id="UP000001916"/>
    </source>
</evidence>
<keyword evidence="5" id="KW-0067">ATP-binding</keyword>
<keyword evidence="6 10" id="KW-0133">Cell shape</keyword>
<dbReference type="HOGENOM" id="CLU_031507_1_1_0"/>
<gene>
    <name evidence="14" type="ordered locus">Mesil_1677</name>
</gene>
<comment type="pathway">
    <text evidence="10">Cell wall biogenesis; peptidoglycan biosynthesis.</text>
</comment>
<dbReference type="InterPro" id="IPR005863">
    <property type="entry name" value="UDP-N-AcMur_synth"/>
</dbReference>
<dbReference type="GO" id="GO:0005737">
    <property type="term" value="C:cytoplasm"/>
    <property type="evidence" value="ECO:0007669"/>
    <property type="project" value="UniProtKB-SubCell"/>
</dbReference>